<comment type="catalytic activity">
    <reaction evidence="2 16">
        <text>1-(5-phospho-beta-D-ribosyl)-ATP + H2O = 1-(5-phospho-beta-D-ribosyl)-5'-AMP + diphosphate + H(+)</text>
        <dbReference type="Rhea" id="RHEA:22828"/>
        <dbReference type="ChEBI" id="CHEBI:15377"/>
        <dbReference type="ChEBI" id="CHEBI:15378"/>
        <dbReference type="ChEBI" id="CHEBI:33019"/>
        <dbReference type="ChEBI" id="CHEBI:59457"/>
        <dbReference type="ChEBI" id="CHEBI:73183"/>
        <dbReference type="EC" id="3.6.1.31"/>
    </reaction>
</comment>
<keyword evidence="11 16" id="KW-0547">Nucleotide-binding</keyword>
<evidence type="ECO:0000256" key="16">
    <source>
        <dbReference type="HAMAP-Rule" id="MF_01019"/>
    </source>
</evidence>
<dbReference type="GO" id="GO:0000105">
    <property type="term" value="P:L-histidine biosynthetic process"/>
    <property type="evidence" value="ECO:0007669"/>
    <property type="project" value="UniProtKB-UniRule"/>
</dbReference>
<dbReference type="CDD" id="cd11534">
    <property type="entry name" value="NTP-PPase_HisIE_like"/>
    <property type="match status" value="1"/>
</dbReference>
<sequence>MADKLLIPCLYLQSGKAVTGFGQRNLFGDGNIENLVRFYRDNGADELLVFDISSGDAEHEQAISNIKSICSAAEIPVMAAGNINRMEDVKKLLYAGCTKVVLNFSKANNISLLEEVSKRFGKEKMAVCISSTEEFTANQTLIESFADEVLALDTIQDEIHACSAIKIILHTEVSKTAALKSLLQKDSVYALSGAYISSLDISLQAFKADCKADGIPVVTFESAIAWADFKLNSDGLIPVVVQDYKTDQVLMVAYMNEEAFNNTLKTGKMTYWSRSRQELWLKGLTSGHFQYVKSLALDCDNDTILAKVDQIGAACHTGSRSCFFKPLVQKEYNDTNPLHIFQDVYDVIADRKLHPKEGSYTNYLFEKGIDKILKKVGEECAEIIIAAKNPDKEEIKYEISDFLYHVMVLMVERGVTWEEITTELARR</sequence>
<dbReference type="Pfam" id="PF01503">
    <property type="entry name" value="PRA-PH"/>
    <property type="match status" value="1"/>
</dbReference>
<dbReference type="InterPro" id="IPR013785">
    <property type="entry name" value="Aldolase_TIM"/>
</dbReference>
<evidence type="ECO:0000256" key="13">
    <source>
        <dbReference type="ARBA" id="ARBA00022840"/>
    </source>
</evidence>
<dbReference type="SUPFAM" id="SSF101386">
    <property type="entry name" value="all-alpha NTP pyrophosphatases"/>
    <property type="match status" value="1"/>
</dbReference>
<dbReference type="SUPFAM" id="SSF141734">
    <property type="entry name" value="HisI-like"/>
    <property type="match status" value="1"/>
</dbReference>
<keyword evidence="13 16" id="KW-0067">ATP-binding</keyword>
<feature type="domain" description="Phosphoribosyl-AMP cyclohydrolase" evidence="18">
    <location>
        <begin position="251"/>
        <end position="324"/>
    </location>
</feature>
<dbReference type="InterPro" id="IPR026660">
    <property type="entry name" value="PRA-CH"/>
</dbReference>
<evidence type="ECO:0000256" key="3">
    <source>
        <dbReference type="ARBA" id="ARBA00004496"/>
    </source>
</evidence>
<organism evidence="19 20">
    <name type="scientific">Blautia obeum</name>
    <dbReference type="NCBI Taxonomy" id="40520"/>
    <lineage>
        <taxon>Bacteria</taxon>
        <taxon>Bacillati</taxon>
        <taxon>Bacillota</taxon>
        <taxon>Clostridia</taxon>
        <taxon>Lachnospirales</taxon>
        <taxon>Lachnospiraceae</taxon>
        <taxon>Blautia</taxon>
    </lineage>
</organism>
<proteinExistence type="inferred from homology"/>
<dbReference type="EC" id="3.6.1.31" evidence="16"/>
<protein>
    <recommendedName>
        <fullName evidence="16">Histidine biosynthesis bifunctional protein HisIE</fullName>
    </recommendedName>
    <domain>
        <recommendedName>
            <fullName evidence="16">Phosphoribosyl-AMP cyclohydrolase</fullName>
            <shortName evidence="16">PRA-CH</shortName>
            <ecNumber evidence="16">3.5.4.19</ecNumber>
        </recommendedName>
    </domain>
    <domain>
        <recommendedName>
            <fullName evidence="16">Phosphoribosyl-ATP pyrophosphatase</fullName>
            <shortName evidence="16">PRA-PH</shortName>
            <ecNumber evidence="16">3.6.1.31</ecNumber>
        </recommendedName>
    </domain>
</protein>
<evidence type="ECO:0000256" key="12">
    <source>
        <dbReference type="ARBA" id="ARBA00022801"/>
    </source>
</evidence>
<evidence type="ECO:0000256" key="1">
    <source>
        <dbReference type="ARBA" id="ARBA00000024"/>
    </source>
</evidence>
<evidence type="ECO:0000256" key="11">
    <source>
        <dbReference type="ARBA" id="ARBA00022741"/>
    </source>
</evidence>
<dbReference type="GO" id="GO:0005524">
    <property type="term" value="F:ATP binding"/>
    <property type="evidence" value="ECO:0007669"/>
    <property type="project" value="UniProtKB-KW"/>
</dbReference>
<comment type="caution">
    <text evidence="19">The sequence shown here is derived from an EMBL/GenBank/DDBJ whole genome shotgun (WGS) entry which is preliminary data.</text>
</comment>
<dbReference type="PANTHER" id="PTHR42945:SF1">
    <property type="entry name" value="HISTIDINE BIOSYNTHESIS BIFUNCTIONAL PROTEIN HIS7"/>
    <property type="match status" value="1"/>
</dbReference>
<dbReference type="InterPro" id="IPR038019">
    <property type="entry name" value="PRib_AMP_CycHydrolase_sf"/>
</dbReference>
<dbReference type="Gene3D" id="3.10.20.810">
    <property type="entry name" value="Phosphoribosyl-AMP cyclohydrolase"/>
    <property type="match status" value="1"/>
</dbReference>
<dbReference type="InterPro" id="IPR021130">
    <property type="entry name" value="PRib-ATP_PPHydrolase-like"/>
</dbReference>
<keyword evidence="9 16" id="KW-0963">Cytoplasm</keyword>
<keyword evidence="15 16" id="KW-0511">Multifunctional enzyme</keyword>
<evidence type="ECO:0000313" key="19">
    <source>
        <dbReference type="EMBL" id="RHE41798.1"/>
    </source>
</evidence>
<dbReference type="Pfam" id="PF01502">
    <property type="entry name" value="PRA-CH"/>
    <property type="match status" value="1"/>
</dbReference>
<dbReference type="InterPro" id="IPR006062">
    <property type="entry name" value="His_biosynth"/>
</dbReference>
<dbReference type="NCBIfam" id="TIGR03188">
    <property type="entry name" value="histidine_hisI"/>
    <property type="match status" value="1"/>
</dbReference>
<name>A0A414JB62_9FIRM</name>
<evidence type="ECO:0000256" key="2">
    <source>
        <dbReference type="ARBA" id="ARBA00001460"/>
    </source>
</evidence>
<evidence type="ECO:0000256" key="8">
    <source>
        <dbReference type="ARBA" id="ARBA00009667"/>
    </source>
</evidence>
<keyword evidence="14 16" id="KW-0368">Histidine biosynthesis</keyword>
<dbReference type="Gene3D" id="1.10.287.1080">
    <property type="entry name" value="MazG-like"/>
    <property type="match status" value="1"/>
</dbReference>
<dbReference type="NCBIfam" id="NF000768">
    <property type="entry name" value="PRK00051.1"/>
    <property type="match status" value="1"/>
</dbReference>
<dbReference type="HAMAP" id="MF_01019">
    <property type="entry name" value="HisIE"/>
    <property type="match status" value="1"/>
</dbReference>
<dbReference type="HAMAP" id="MF_01020">
    <property type="entry name" value="HisE"/>
    <property type="match status" value="1"/>
</dbReference>
<evidence type="ECO:0000256" key="6">
    <source>
        <dbReference type="ARBA" id="ARBA00007731"/>
    </source>
</evidence>
<evidence type="ECO:0000256" key="10">
    <source>
        <dbReference type="ARBA" id="ARBA00022605"/>
    </source>
</evidence>
<dbReference type="PANTHER" id="PTHR42945">
    <property type="entry name" value="HISTIDINE BIOSYNTHESIS BIFUNCTIONAL PROTEIN"/>
    <property type="match status" value="1"/>
</dbReference>
<comment type="pathway">
    <text evidence="4 16">Amino-acid biosynthesis; L-histidine biosynthesis; L-histidine from 5-phospho-alpha-D-ribose 1-diphosphate: step 3/9.</text>
</comment>
<dbReference type="HAMAP" id="MF_01021">
    <property type="entry name" value="HisI"/>
    <property type="match status" value="1"/>
</dbReference>
<dbReference type="InterPro" id="IPR023019">
    <property type="entry name" value="His_synth_HisIE"/>
</dbReference>
<dbReference type="SUPFAM" id="SSF51366">
    <property type="entry name" value="Ribulose-phoshate binding barrel"/>
    <property type="match status" value="1"/>
</dbReference>
<evidence type="ECO:0000256" key="5">
    <source>
        <dbReference type="ARBA" id="ARBA00005204"/>
    </source>
</evidence>
<reference evidence="19 20" key="1">
    <citation type="submission" date="2018-08" db="EMBL/GenBank/DDBJ databases">
        <title>A genome reference for cultivated species of the human gut microbiota.</title>
        <authorList>
            <person name="Zou Y."/>
            <person name="Xue W."/>
            <person name="Luo G."/>
        </authorList>
    </citation>
    <scope>NUCLEOTIDE SEQUENCE [LARGE SCALE GENOMIC DNA]</scope>
    <source>
        <strain evidence="19 20">AM28-23</strain>
    </source>
</reference>
<evidence type="ECO:0000313" key="20">
    <source>
        <dbReference type="Proteomes" id="UP000283745"/>
    </source>
</evidence>
<keyword evidence="12 16" id="KW-0378">Hydrolase</keyword>
<dbReference type="UniPathway" id="UPA00031">
    <property type="reaction ID" value="UER00007"/>
</dbReference>
<dbReference type="InterPro" id="IPR008179">
    <property type="entry name" value="HisE"/>
</dbReference>
<dbReference type="Gene3D" id="3.20.20.70">
    <property type="entry name" value="Aldolase class I"/>
    <property type="match status" value="1"/>
</dbReference>
<evidence type="ECO:0000256" key="14">
    <source>
        <dbReference type="ARBA" id="ARBA00023102"/>
    </source>
</evidence>
<dbReference type="Proteomes" id="UP000283745">
    <property type="component" value="Unassembled WGS sequence"/>
</dbReference>
<accession>A0A414JB62</accession>
<evidence type="ECO:0000256" key="9">
    <source>
        <dbReference type="ARBA" id="ARBA00022490"/>
    </source>
</evidence>
<evidence type="ECO:0000256" key="7">
    <source>
        <dbReference type="ARBA" id="ARBA00008299"/>
    </source>
</evidence>
<comment type="similarity">
    <text evidence="7 16">In the N-terminal section; belongs to the PRA-CH family.</text>
</comment>
<comment type="pathway">
    <text evidence="5 16">Amino-acid biosynthesis; L-histidine biosynthesis; L-histidine from 5-phospho-alpha-D-ribose 1-diphosphate: step 2/9.</text>
</comment>
<dbReference type="RefSeq" id="WP_015542706.1">
    <property type="nucleotide sequence ID" value="NZ_CABJFK010000001.1"/>
</dbReference>
<dbReference type="Pfam" id="PF00977">
    <property type="entry name" value="His_biosynth"/>
    <property type="match status" value="1"/>
</dbReference>
<evidence type="ECO:0000256" key="15">
    <source>
        <dbReference type="ARBA" id="ARBA00023268"/>
    </source>
</evidence>
<dbReference type="InterPro" id="IPR002496">
    <property type="entry name" value="PRib_AMP_CycHydrolase_dom"/>
</dbReference>
<dbReference type="InterPro" id="IPR011060">
    <property type="entry name" value="RibuloseP-bd_barrel"/>
</dbReference>
<comment type="catalytic activity">
    <reaction evidence="1 16">
        <text>1-(5-phospho-beta-D-ribosyl)-5'-AMP + H2O = 1-(5-phospho-beta-D-ribosyl)-5-[(5-phospho-beta-D-ribosylamino)methylideneamino]imidazole-4-carboxamide</text>
        <dbReference type="Rhea" id="RHEA:20049"/>
        <dbReference type="ChEBI" id="CHEBI:15377"/>
        <dbReference type="ChEBI" id="CHEBI:58435"/>
        <dbReference type="ChEBI" id="CHEBI:59457"/>
        <dbReference type="EC" id="3.5.4.19"/>
    </reaction>
</comment>
<dbReference type="FunFam" id="3.10.20.810:FF:000001">
    <property type="entry name" value="Histidine biosynthesis bifunctional protein HisIE"/>
    <property type="match status" value="1"/>
</dbReference>
<dbReference type="AlphaFoldDB" id="A0A414JB62"/>
<feature type="region of interest" description="Phosphoribosyl-ATP pyrophosphohydrolase" evidence="16">
    <location>
        <begin position="341"/>
        <end position="427"/>
    </location>
</feature>
<dbReference type="GO" id="GO:0004636">
    <property type="term" value="F:phosphoribosyl-ATP diphosphatase activity"/>
    <property type="evidence" value="ECO:0007669"/>
    <property type="project" value="UniProtKB-UniRule"/>
</dbReference>
<keyword evidence="10 16" id="KW-0028">Amino-acid biosynthesis</keyword>
<dbReference type="GO" id="GO:0004635">
    <property type="term" value="F:phosphoribosyl-AMP cyclohydrolase activity"/>
    <property type="evidence" value="ECO:0007669"/>
    <property type="project" value="UniProtKB-UniRule"/>
</dbReference>
<evidence type="ECO:0000259" key="18">
    <source>
        <dbReference type="Pfam" id="PF01502"/>
    </source>
</evidence>
<dbReference type="NCBIfam" id="NF002747">
    <property type="entry name" value="PRK02759.1"/>
    <property type="match status" value="1"/>
</dbReference>
<dbReference type="GO" id="GO:0005737">
    <property type="term" value="C:cytoplasm"/>
    <property type="evidence" value="ECO:0007669"/>
    <property type="project" value="UniProtKB-SubCell"/>
</dbReference>
<comment type="similarity">
    <text evidence="8 17">Belongs to the HisA/HisF family.</text>
</comment>
<dbReference type="EMBL" id="QSKF01000001">
    <property type="protein sequence ID" value="RHE41798.1"/>
    <property type="molecule type" value="Genomic_DNA"/>
</dbReference>
<feature type="region of interest" description="Phosphoribosyl-AMP cyclohydrolase" evidence="16">
    <location>
        <begin position="1"/>
        <end position="340"/>
    </location>
</feature>
<comment type="similarity">
    <text evidence="6 16">In the C-terminal section; belongs to the PRA-PH family.</text>
</comment>
<evidence type="ECO:0000256" key="17">
    <source>
        <dbReference type="RuleBase" id="RU003657"/>
    </source>
</evidence>
<dbReference type="EC" id="3.5.4.19" evidence="16"/>
<gene>
    <name evidence="16" type="primary">hisI</name>
    <name evidence="16" type="synonym">hisIE</name>
    <name evidence="19" type="ORF">DW740_00295</name>
</gene>
<evidence type="ECO:0000256" key="4">
    <source>
        <dbReference type="ARBA" id="ARBA00005169"/>
    </source>
</evidence>
<comment type="subcellular location">
    <subcellularLocation>
        <location evidence="3 16">Cytoplasm</location>
    </subcellularLocation>
</comment>